<dbReference type="PANTHER" id="PTHR43214:SF43">
    <property type="entry name" value="TWO-COMPONENT RESPONSE REGULATOR"/>
    <property type="match status" value="1"/>
</dbReference>
<evidence type="ECO:0000256" key="1">
    <source>
        <dbReference type="ARBA" id="ARBA00023125"/>
    </source>
</evidence>
<feature type="domain" description="HTH luxR-type" evidence="2">
    <location>
        <begin position="353"/>
        <end position="418"/>
    </location>
</feature>
<accession>A0A840IUI9</accession>
<dbReference type="CDD" id="cd06170">
    <property type="entry name" value="LuxR_C_like"/>
    <property type="match status" value="1"/>
</dbReference>
<dbReference type="PANTHER" id="PTHR43214">
    <property type="entry name" value="TWO-COMPONENT RESPONSE REGULATOR"/>
    <property type="match status" value="1"/>
</dbReference>
<dbReference type="Pfam" id="PF00196">
    <property type="entry name" value="GerE"/>
    <property type="match status" value="1"/>
</dbReference>
<dbReference type="PRINTS" id="PR00038">
    <property type="entry name" value="HTHLUXR"/>
</dbReference>
<dbReference type="Proteomes" id="UP000581769">
    <property type="component" value="Unassembled WGS sequence"/>
</dbReference>
<dbReference type="Gene3D" id="1.10.10.10">
    <property type="entry name" value="Winged helix-like DNA-binding domain superfamily/Winged helix DNA-binding domain"/>
    <property type="match status" value="1"/>
</dbReference>
<organism evidence="3 4">
    <name type="scientific">Amycolatopsis jiangsuensis</name>
    <dbReference type="NCBI Taxonomy" id="1181879"/>
    <lineage>
        <taxon>Bacteria</taxon>
        <taxon>Bacillati</taxon>
        <taxon>Actinomycetota</taxon>
        <taxon>Actinomycetes</taxon>
        <taxon>Pseudonocardiales</taxon>
        <taxon>Pseudonocardiaceae</taxon>
        <taxon>Amycolatopsis</taxon>
    </lineage>
</organism>
<reference evidence="3 4" key="1">
    <citation type="submission" date="2020-08" db="EMBL/GenBank/DDBJ databases">
        <title>Sequencing the genomes of 1000 actinobacteria strains.</title>
        <authorList>
            <person name="Klenk H.-P."/>
        </authorList>
    </citation>
    <scope>NUCLEOTIDE SEQUENCE [LARGE SCALE GENOMIC DNA]</scope>
    <source>
        <strain evidence="3 4">DSM 45859</strain>
    </source>
</reference>
<dbReference type="AlphaFoldDB" id="A0A840IUI9"/>
<dbReference type="Gene3D" id="3.30.565.10">
    <property type="entry name" value="Histidine kinase-like ATPase, C-terminal domain"/>
    <property type="match status" value="1"/>
</dbReference>
<dbReference type="InterPro" id="IPR036890">
    <property type="entry name" value="HATPase_C_sf"/>
</dbReference>
<protein>
    <submittedName>
        <fullName evidence="3">DNA-binding CsgD family transcriptional regulator/anti-sigma regulatory factor (Ser/Thr protein kinase)</fullName>
    </submittedName>
</protein>
<dbReference type="GO" id="GO:0003677">
    <property type="term" value="F:DNA binding"/>
    <property type="evidence" value="ECO:0007669"/>
    <property type="project" value="UniProtKB-KW"/>
</dbReference>
<keyword evidence="1 3" id="KW-0238">DNA-binding</keyword>
<dbReference type="SMART" id="SM00421">
    <property type="entry name" value="HTH_LUXR"/>
    <property type="match status" value="1"/>
</dbReference>
<keyword evidence="4" id="KW-1185">Reference proteome</keyword>
<evidence type="ECO:0000313" key="4">
    <source>
        <dbReference type="Proteomes" id="UP000581769"/>
    </source>
</evidence>
<dbReference type="InterPro" id="IPR039420">
    <property type="entry name" value="WalR-like"/>
</dbReference>
<dbReference type="InterPro" id="IPR036388">
    <property type="entry name" value="WH-like_DNA-bd_sf"/>
</dbReference>
<evidence type="ECO:0000259" key="2">
    <source>
        <dbReference type="PROSITE" id="PS50043"/>
    </source>
</evidence>
<dbReference type="EMBL" id="JACHMG010000001">
    <property type="protein sequence ID" value="MBB4685540.1"/>
    <property type="molecule type" value="Genomic_DNA"/>
</dbReference>
<evidence type="ECO:0000313" key="3">
    <source>
        <dbReference type="EMBL" id="MBB4685540.1"/>
    </source>
</evidence>
<dbReference type="PROSITE" id="PS50043">
    <property type="entry name" value="HTH_LUXR_2"/>
    <property type="match status" value="1"/>
</dbReference>
<name>A0A840IUI9_9PSEU</name>
<dbReference type="GO" id="GO:0006355">
    <property type="term" value="P:regulation of DNA-templated transcription"/>
    <property type="evidence" value="ECO:0007669"/>
    <property type="project" value="InterPro"/>
</dbReference>
<proteinExistence type="predicted"/>
<gene>
    <name evidence="3" type="ORF">BJY18_003025</name>
</gene>
<dbReference type="SUPFAM" id="SSF55874">
    <property type="entry name" value="ATPase domain of HSP90 chaperone/DNA topoisomerase II/histidine kinase"/>
    <property type="match status" value="1"/>
</dbReference>
<comment type="caution">
    <text evidence="3">The sequence shown here is derived from an EMBL/GenBank/DDBJ whole genome shotgun (WGS) entry which is preliminary data.</text>
</comment>
<dbReference type="RefSeq" id="WP_184780551.1">
    <property type="nucleotide sequence ID" value="NZ_JACHMG010000001.1"/>
</dbReference>
<dbReference type="InterPro" id="IPR000792">
    <property type="entry name" value="Tscrpt_reg_LuxR_C"/>
</dbReference>
<dbReference type="SUPFAM" id="SSF46894">
    <property type="entry name" value="C-terminal effector domain of the bipartite response regulators"/>
    <property type="match status" value="1"/>
</dbReference>
<dbReference type="PROSITE" id="PS00622">
    <property type="entry name" value="HTH_LUXR_1"/>
    <property type="match status" value="1"/>
</dbReference>
<sequence length="428" mass="46176">MDETWSDPNSMLDVVVRVMSVPRPRMLPQFSHELAVLLPHRAAVMQSGDCPRYPLKTVGDQAVTDAVTSSELNYLADQAIPGEAVVLDAAFGGAECRLVLLSSRPAIGKGAVLALVPEDPHPASDVLDLAVRLWHLTSLDAGQRASELEPDLIAGNLAAATARAEALTDLGQTHSATLVALLSVLRSGKLSDAVARQTATDLAARALVDLRVVTDRAQALSTESAREAFTVLADQLAPVVAHVEASIELAGPHDDRQMHQDIAHAARLVSRGLVLAALDRPGTTRVRVSWRIDKDALRVTVRDDGPEVPKNTIDPRLAERMAPLGGRWEVDSVPGWGTTVTATLVLDVAETPELHPLDRLNPRELEVLTGISGGQRNRQIAERLQLSEHTVKFHVRNLLEKLEVRSRGEAAALAHQLRLESVPSRRVG</sequence>
<dbReference type="InterPro" id="IPR016032">
    <property type="entry name" value="Sig_transdc_resp-reg_C-effctor"/>
</dbReference>